<keyword evidence="2" id="KW-1185">Reference proteome</keyword>
<dbReference type="AlphaFoldDB" id="A0AAV5SDI9"/>
<reference evidence="1" key="1">
    <citation type="submission" date="2023-10" db="EMBL/GenBank/DDBJ databases">
        <title>Genome assembly of Pristionchus species.</title>
        <authorList>
            <person name="Yoshida K."/>
            <person name="Sommer R.J."/>
        </authorList>
    </citation>
    <scope>NUCLEOTIDE SEQUENCE</scope>
    <source>
        <strain evidence="1">RS0144</strain>
    </source>
</reference>
<protein>
    <submittedName>
        <fullName evidence="1">Uncharacterized protein</fullName>
    </submittedName>
</protein>
<feature type="non-terminal residue" evidence="1">
    <location>
        <position position="155"/>
    </location>
</feature>
<feature type="non-terminal residue" evidence="1">
    <location>
        <position position="1"/>
    </location>
</feature>
<accession>A0AAV5SDI9</accession>
<name>A0AAV5SDI9_9BILA</name>
<organism evidence="1 2">
    <name type="scientific">Pristionchus entomophagus</name>
    <dbReference type="NCBI Taxonomy" id="358040"/>
    <lineage>
        <taxon>Eukaryota</taxon>
        <taxon>Metazoa</taxon>
        <taxon>Ecdysozoa</taxon>
        <taxon>Nematoda</taxon>
        <taxon>Chromadorea</taxon>
        <taxon>Rhabditida</taxon>
        <taxon>Rhabditina</taxon>
        <taxon>Diplogasteromorpha</taxon>
        <taxon>Diplogasteroidea</taxon>
        <taxon>Neodiplogasteridae</taxon>
        <taxon>Pristionchus</taxon>
    </lineage>
</organism>
<gene>
    <name evidence="1" type="ORF">PENTCL1PPCAC_274</name>
</gene>
<dbReference type="EMBL" id="BTSX01000001">
    <property type="protein sequence ID" value="GMS78099.1"/>
    <property type="molecule type" value="Genomic_DNA"/>
</dbReference>
<evidence type="ECO:0000313" key="2">
    <source>
        <dbReference type="Proteomes" id="UP001432027"/>
    </source>
</evidence>
<comment type="caution">
    <text evidence="1">The sequence shown here is derived from an EMBL/GenBank/DDBJ whole genome shotgun (WGS) entry which is preliminary data.</text>
</comment>
<evidence type="ECO:0000313" key="1">
    <source>
        <dbReference type="EMBL" id="GMS78099.1"/>
    </source>
</evidence>
<proteinExistence type="predicted"/>
<dbReference type="Proteomes" id="UP001432027">
    <property type="component" value="Unassembled WGS sequence"/>
</dbReference>
<sequence>LSCLELIGAIRPVLCHHSLHDALDRFRATALKKTQSDAVNVAHDTGCAPPESQTTPAYSRNLVVLVEEAVLGEEVGHLRETGMAEETDLCRSLQSGVCQRLRDEQELWRAGIQFLPEDRRIRVLAVVRKSARLRAQLDYTPSHCETVVATVMTNY</sequence>